<proteinExistence type="predicted"/>
<sequence length="99" mass="10722">MQPTAASAPTMFAVHSSICAACPPARLLVVHMPQNRQQHAKVPAASTDKLAAAPITPTAVTIIKSPTPPKHERAKSEKLSTDYVSPLKKLKKSMRQQER</sequence>
<organism evidence="2 3">
    <name type="scientific">Phytophthora oleae</name>
    <dbReference type="NCBI Taxonomy" id="2107226"/>
    <lineage>
        <taxon>Eukaryota</taxon>
        <taxon>Sar</taxon>
        <taxon>Stramenopiles</taxon>
        <taxon>Oomycota</taxon>
        <taxon>Peronosporomycetes</taxon>
        <taxon>Peronosporales</taxon>
        <taxon>Peronosporaceae</taxon>
        <taxon>Phytophthora</taxon>
    </lineage>
</organism>
<dbReference type="AlphaFoldDB" id="A0ABD3G313"/>
<reference evidence="2 3" key="1">
    <citation type="submission" date="2024-09" db="EMBL/GenBank/DDBJ databases">
        <title>Genome sequencing and assembly of Phytophthora oleae, isolate VK10A, causative agent of rot of olive drupes.</title>
        <authorList>
            <person name="Conti Taguali S."/>
            <person name="Riolo M."/>
            <person name="La Spada F."/>
            <person name="Cacciola S.O."/>
            <person name="Dionisio G."/>
        </authorList>
    </citation>
    <scope>NUCLEOTIDE SEQUENCE [LARGE SCALE GENOMIC DNA]</scope>
    <source>
        <strain evidence="2 3">VK10A</strain>
    </source>
</reference>
<protein>
    <submittedName>
        <fullName evidence="2">Uncharacterized protein</fullName>
    </submittedName>
</protein>
<feature type="region of interest" description="Disordered" evidence="1">
    <location>
        <begin position="62"/>
        <end position="99"/>
    </location>
</feature>
<evidence type="ECO:0000256" key="1">
    <source>
        <dbReference type="SAM" id="MobiDB-lite"/>
    </source>
</evidence>
<evidence type="ECO:0000313" key="2">
    <source>
        <dbReference type="EMBL" id="KAL3673056.1"/>
    </source>
</evidence>
<feature type="compositionally biased region" description="Basic and acidic residues" evidence="1">
    <location>
        <begin position="69"/>
        <end position="80"/>
    </location>
</feature>
<comment type="caution">
    <text evidence="2">The sequence shown here is derived from an EMBL/GenBank/DDBJ whole genome shotgun (WGS) entry which is preliminary data.</text>
</comment>
<keyword evidence="3" id="KW-1185">Reference proteome</keyword>
<accession>A0ABD3G313</accession>
<gene>
    <name evidence="2" type="ORF">V7S43_002351</name>
</gene>
<evidence type="ECO:0000313" key="3">
    <source>
        <dbReference type="Proteomes" id="UP001632037"/>
    </source>
</evidence>
<name>A0ABD3G313_9STRA</name>
<feature type="compositionally biased region" description="Basic residues" evidence="1">
    <location>
        <begin position="88"/>
        <end position="99"/>
    </location>
</feature>
<dbReference type="EMBL" id="JBIMZQ010000003">
    <property type="protein sequence ID" value="KAL3673056.1"/>
    <property type="molecule type" value="Genomic_DNA"/>
</dbReference>
<dbReference type="Proteomes" id="UP001632037">
    <property type="component" value="Unassembled WGS sequence"/>
</dbReference>